<dbReference type="AlphaFoldDB" id="A0A072P4B4"/>
<keyword evidence="2" id="KW-0479">Metal-binding</keyword>
<dbReference type="SUPFAM" id="SSF55856">
    <property type="entry name" value="Cytochrome b5-like heme/steroid binding domain"/>
    <property type="match status" value="1"/>
</dbReference>
<dbReference type="InterPro" id="IPR036400">
    <property type="entry name" value="Cyt_B5-like_heme/steroid_sf"/>
</dbReference>
<dbReference type="EMBL" id="AMGV01000011">
    <property type="protein sequence ID" value="KEF54108.1"/>
    <property type="molecule type" value="Genomic_DNA"/>
</dbReference>
<dbReference type="GO" id="GO:0020037">
    <property type="term" value="F:heme binding"/>
    <property type="evidence" value="ECO:0007669"/>
    <property type="project" value="TreeGrafter"/>
</dbReference>
<dbReference type="Gene3D" id="3.10.120.10">
    <property type="entry name" value="Cytochrome b5-like heme/steroid binding domain"/>
    <property type="match status" value="1"/>
</dbReference>
<accession>A0A072P4B4</accession>
<dbReference type="STRING" id="1182545.A0A072P4B4"/>
<feature type="domain" description="Cytochrome b5 heme-binding" evidence="5">
    <location>
        <begin position="1"/>
        <end position="69"/>
    </location>
</feature>
<keyword evidence="7" id="KW-1185">Reference proteome</keyword>
<dbReference type="VEuPathDB" id="FungiDB:A1O9_09903"/>
<sequence length="69" mass="7756">MVTRSEVRQHASTASCWVIIDNVAWDVTDLIQWHPGGSDAILRYAGKDVTKTFHALHAADTLEKHMKPK</sequence>
<gene>
    <name evidence="6" type="ORF">A1O9_09903</name>
</gene>
<dbReference type="PROSITE" id="PS50255">
    <property type="entry name" value="CYTOCHROME_B5_2"/>
    <property type="match status" value="1"/>
</dbReference>
<evidence type="ECO:0000256" key="1">
    <source>
        <dbReference type="ARBA" id="ARBA00022617"/>
    </source>
</evidence>
<reference evidence="6 7" key="1">
    <citation type="submission" date="2013-03" db="EMBL/GenBank/DDBJ databases">
        <title>The Genome Sequence of Exophiala aquamarina CBS 119918.</title>
        <authorList>
            <consortium name="The Broad Institute Genomics Platform"/>
            <person name="Cuomo C."/>
            <person name="de Hoog S."/>
            <person name="Gorbushina A."/>
            <person name="Walker B."/>
            <person name="Young S.K."/>
            <person name="Zeng Q."/>
            <person name="Gargeya S."/>
            <person name="Fitzgerald M."/>
            <person name="Haas B."/>
            <person name="Abouelleil A."/>
            <person name="Allen A.W."/>
            <person name="Alvarado L."/>
            <person name="Arachchi H.M."/>
            <person name="Berlin A.M."/>
            <person name="Chapman S.B."/>
            <person name="Gainer-Dewar J."/>
            <person name="Goldberg J."/>
            <person name="Griggs A."/>
            <person name="Gujja S."/>
            <person name="Hansen M."/>
            <person name="Howarth C."/>
            <person name="Imamovic A."/>
            <person name="Ireland A."/>
            <person name="Larimer J."/>
            <person name="McCowan C."/>
            <person name="Murphy C."/>
            <person name="Pearson M."/>
            <person name="Poon T.W."/>
            <person name="Priest M."/>
            <person name="Roberts A."/>
            <person name="Saif S."/>
            <person name="Shea T."/>
            <person name="Sisk P."/>
            <person name="Sykes S."/>
            <person name="Wortman J."/>
            <person name="Nusbaum C."/>
            <person name="Birren B."/>
        </authorList>
    </citation>
    <scope>NUCLEOTIDE SEQUENCE [LARGE SCALE GENOMIC DNA]</scope>
    <source>
        <strain evidence="6 7">CBS 119918</strain>
    </source>
</reference>
<evidence type="ECO:0000313" key="6">
    <source>
        <dbReference type="EMBL" id="KEF54108.1"/>
    </source>
</evidence>
<dbReference type="SMART" id="SM01117">
    <property type="entry name" value="Cyt-b5"/>
    <property type="match status" value="1"/>
</dbReference>
<evidence type="ECO:0000313" key="7">
    <source>
        <dbReference type="Proteomes" id="UP000027920"/>
    </source>
</evidence>
<dbReference type="OrthoDB" id="260519at2759"/>
<name>A0A072P4B4_9EURO</name>
<proteinExistence type="inferred from homology"/>
<dbReference type="Pfam" id="PF00173">
    <property type="entry name" value="Cyt-b5"/>
    <property type="match status" value="1"/>
</dbReference>
<evidence type="ECO:0000256" key="3">
    <source>
        <dbReference type="ARBA" id="ARBA00023004"/>
    </source>
</evidence>
<dbReference type="RefSeq" id="XP_013256698.1">
    <property type="nucleotide sequence ID" value="XM_013401244.1"/>
</dbReference>
<dbReference type="GeneID" id="25284811"/>
<dbReference type="GO" id="GO:0046872">
    <property type="term" value="F:metal ion binding"/>
    <property type="evidence" value="ECO:0007669"/>
    <property type="project" value="UniProtKB-KW"/>
</dbReference>
<dbReference type="HOGENOM" id="CLU_102602_4_4_1"/>
<comment type="caution">
    <text evidence="6">The sequence shown here is derived from an EMBL/GenBank/DDBJ whole genome shotgun (WGS) entry which is preliminary data.</text>
</comment>
<dbReference type="PANTHER" id="PTHR19359">
    <property type="entry name" value="CYTOCHROME B5"/>
    <property type="match status" value="1"/>
</dbReference>
<dbReference type="InterPro" id="IPR050668">
    <property type="entry name" value="Cytochrome_b5"/>
</dbReference>
<dbReference type="InterPro" id="IPR001199">
    <property type="entry name" value="Cyt_B5-like_heme/steroid-bd"/>
</dbReference>
<keyword evidence="1" id="KW-0349">Heme</keyword>
<dbReference type="PRINTS" id="PR00363">
    <property type="entry name" value="CYTOCHROMEB5"/>
</dbReference>
<organism evidence="6 7">
    <name type="scientific">Exophiala aquamarina CBS 119918</name>
    <dbReference type="NCBI Taxonomy" id="1182545"/>
    <lineage>
        <taxon>Eukaryota</taxon>
        <taxon>Fungi</taxon>
        <taxon>Dikarya</taxon>
        <taxon>Ascomycota</taxon>
        <taxon>Pezizomycotina</taxon>
        <taxon>Eurotiomycetes</taxon>
        <taxon>Chaetothyriomycetidae</taxon>
        <taxon>Chaetothyriales</taxon>
        <taxon>Herpotrichiellaceae</taxon>
        <taxon>Exophiala</taxon>
    </lineage>
</organism>
<dbReference type="GO" id="GO:0016020">
    <property type="term" value="C:membrane"/>
    <property type="evidence" value="ECO:0007669"/>
    <property type="project" value="TreeGrafter"/>
</dbReference>
<dbReference type="Proteomes" id="UP000027920">
    <property type="component" value="Unassembled WGS sequence"/>
</dbReference>
<keyword evidence="3" id="KW-0408">Iron</keyword>
<evidence type="ECO:0000259" key="5">
    <source>
        <dbReference type="PROSITE" id="PS50255"/>
    </source>
</evidence>
<protein>
    <submittedName>
        <fullName evidence="6">L-lactate dehydrogenase (Cytochrome)</fullName>
    </submittedName>
</protein>
<evidence type="ECO:0000256" key="4">
    <source>
        <dbReference type="ARBA" id="ARBA00038168"/>
    </source>
</evidence>
<evidence type="ECO:0000256" key="2">
    <source>
        <dbReference type="ARBA" id="ARBA00022723"/>
    </source>
</evidence>
<comment type="similarity">
    <text evidence="4">Belongs to the cytochrome b5 family.</text>
</comment>